<keyword evidence="3" id="KW-0808">Transferase</keyword>
<name>A0ABN6M4N7_9BACT</name>
<evidence type="ECO:0000256" key="4">
    <source>
        <dbReference type="ARBA" id="ARBA00022741"/>
    </source>
</evidence>
<dbReference type="SUPFAM" id="SSF52374">
    <property type="entry name" value="Nucleotidylyl transferase"/>
    <property type="match status" value="1"/>
</dbReference>
<keyword evidence="5" id="KW-0067">ATP-binding</keyword>
<organism evidence="9 10">
    <name type="scientific">Desulfofustis limnaeus</name>
    <dbReference type="NCBI Taxonomy" id="2740163"/>
    <lineage>
        <taxon>Bacteria</taxon>
        <taxon>Pseudomonadati</taxon>
        <taxon>Thermodesulfobacteriota</taxon>
        <taxon>Desulfobulbia</taxon>
        <taxon>Desulfobulbales</taxon>
        <taxon>Desulfocapsaceae</taxon>
        <taxon>Desulfofustis</taxon>
    </lineage>
</organism>
<keyword evidence="9" id="KW-0548">Nucleotidyltransferase</keyword>
<feature type="domain" description="Sulphate adenylyltransferase catalytic" evidence="7">
    <location>
        <begin position="168"/>
        <end position="384"/>
    </location>
</feature>
<dbReference type="InterPro" id="IPR025980">
    <property type="entry name" value="ATP-Sase_PUA-like_dom"/>
</dbReference>
<evidence type="ECO:0000313" key="10">
    <source>
        <dbReference type="Proteomes" id="UP000830055"/>
    </source>
</evidence>
<proteinExistence type="predicted"/>
<dbReference type="PANTHER" id="PTHR42700:SF1">
    <property type="entry name" value="SULFATE ADENYLYLTRANSFERASE"/>
    <property type="match status" value="1"/>
</dbReference>
<reference evidence="9 10" key="1">
    <citation type="submission" date="2022-01" db="EMBL/GenBank/DDBJ databases">
        <title>Desulfofustis limnae sp. nov., a novel mesophilic sulfate-reducing bacterium isolated from marsh soil.</title>
        <authorList>
            <person name="Watanabe M."/>
            <person name="Takahashi A."/>
            <person name="Kojima H."/>
            <person name="Fukui M."/>
        </authorList>
    </citation>
    <scope>NUCLEOTIDE SEQUENCE [LARGE SCALE GENOMIC DNA]</scope>
    <source>
        <strain evidence="9 10">PPLL</strain>
    </source>
</reference>
<dbReference type="Gene3D" id="3.10.400.10">
    <property type="entry name" value="Sulfate adenylyltransferase"/>
    <property type="match status" value="1"/>
</dbReference>
<gene>
    <name evidence="9" type="primary">sopT</name>
    <name evidence="9" type="ORF">DPPLL_11160</name>
</gene>
<accession>A0ABN6M4N7</accession>
<dbReference type="GO" id="GO:0016779">
    <property type="term" value="F:nucleotidyltransferase activity"/>
    <property type="evidence" value="ECO:0007669"/>
    <property type="project" value="UniProtKB-KW"/>
</dbReference>
<dbReference type="Gene3D" id="3.40.50.620">
    <property type="entry name" value="HUPs"/>
    <property type="match status" value="1"/>
</dbReference>
<evidence type="ECO:0000256" key="3">
    <source>
        <dbReference type="ARBA" id="ARBA00022679"/>
    </source>
</evidence>
<comment type="catalytic activity">
    <reaction evidence="1">
        <text>adenosine 5'-phosphosulfate + ATP = 3'-phosphoadenylyl sulfate + ADP + H(+)</text>
        <dbReference type="Rhea" id="RHEA:24152"/>
        <dbReference type="ChEBI" id="CHEBI:15378"/>
        <dbReference type="ChEBI" id="CHEBI:30616"/>
        <dbReference type="ChEBI" id="CHEBI:58243"/>
        <dbReference type="ChEBI" id="CHEBI:58339"/>
        <dbReference type="ChEBI" id="CHEBI:456216"/>
        <dbReference type="EC" id="2.7.1.25"/>
    </reaction>
</comment>
<keyword evidence="4" id="KW-0547">Nucleotide-binding</keyword>
<evidence type="ECO:0000259" key="8">
    <source>
        <dbReference type="Pfam" id="PF14306"/>
    </source>
</evidence>
<evidence type="ECO:0000256" key="2">
    <source>
        <dbReference type="ARBA" id="ARBA00012121"/>
    </source>
</evidence>
<evidence type="ECO:0000259" key="6">
    <source>
        <dbReference type="Pfam" id="PF01583"/>
    </source>
</evidence>
<dbReference type="RefSeq" id="WP_284153823.1">
    <property type="nucleotide sequence ID" value="NZ_AP025516.1"/>
</dbReference>
<evidence type="ECO:0000256" key="5">
    <source>
        <dbReference type="ARBA" id="ARBA00022840"/>
    </source>
</evidence>
<dbReference type="InterPro" id="IPR059117">
    <property type="entry name" value="APS_kinase_dom"/>
</dbReference>
<protein>
    <recommendedName>
        <fullName evidence="2">adenylyl-sulfate kinase</fullName>
        <ecNumber evidence="2">2.7.1.25</ecNumber>
    </recommendedName>
</protein>
<dbReference type="NCBIfam" id="TIGR00455">
    <property type="entry name" value="apsK"/>
    <property type="match status" value="1"/>
</dbReference>
<evidence type="ECO:0000313" key="9">
    <source>
        <dbReference type="EMBL" id="BDD86751.1"/>
    </source>
</evidence>
<dbReference type="InterPro" id="IPR024951">
    <property type="entry name" value="Sulfurylase_cat_dom"/>
</dbReference>
<dbReference type="PANTHER" id="PTHR42700">
    <property type="entry name" value="SULFATE ADENYLYLTRANSFERASE"/>
    <property type="match status" value="1"/>
</dbReference>
<dbReference type="SUPFAM" id="SSF88697">
    <property type="entry name" value="PUA domain-like"/>
    <property type="match status" value="1"/>
</dbReference>
<dbReference type="Pfam" id="PF14306">
    <property type="entry name" value="PUA_2"/>
    <property type="match status" value="1"/>
</dbReference>
<feature type="domain" description="APS kinase" evidence="6">
    <location>
        <begin position="392"/>
        <end position="544"/>
    </location>
</feature>
<dbReference type="EMBL" id="AP025516">
    <property type="protein sequence ID" value="BDD86751.1"/>
    <property type="molecule type" value="Genomic_DNA"/>
</dbReference>
<dbReference type="CDD" id="cd02027">
    <property type="entry name" value="APSK"/>
    <property type="match status" value="1"/>
</dbReference>
<evidence type="ECO:0000259" key="7">
    <source>
        <dbReference type="Pfam" id="PF01747"/>
    </source>
</evidence>
<dbReference type="Pfam" id="PF01583">
    <property type="entry name" value="APS_kinase"/>
    <property type="match status" value="1"/>
</dbReference>
<dbReference type="Gene3D" id="3.40.50.300">
    <property type="entry name" value="P-loop containing nucleotide triphosphate hydrolases"/>
    <property type="match status" value="1"/>
</dbReference>
<dbReference type="InterPro" id="IPR027417">
    <property type="entry name" value="P-loop_NTPase"/>
</dbReference>
<dbReference type="NCBIfam" id="NF004040">
    <property type="entry name" value="PRK05537.1"/>
    <property type="match status" value="1"/>
</dbReference>
<dbReference type="InterPro" id="IPR002891">
    <property type="entry name" value="APS"/>
</dbReference>
<dbReference type="SUPFAM" id="SSF52540">
    <property type="entry name" value="P-loop containing nucleoside triphosphate hydrolases"/>
    <property type="match status" value="1"/>
</dbReference>
<evidence type="ECO:0000256" key="1">
    <source>
        <dbReference type="ARBA" id="ARBA00001823"/>
    </source>
</evidence>
<sequence>MKSEDYSESLVVHFRRAEVLRQQALDLLAIDLNERQLFDLELLLNRGFYPLTGFMDQAVYESVVQRMCLSDGSVWPLPICLDVTEETARRLVPGQAVALNDQEGFLLALLTVSDIWTPDRREEARRVFGTDDPAVHPGVRQLLEGTNPCYVGGTVEGVSLPIHYDFLQLRLTPSETVRRFTMSGWRRVLGFHTEHYLHCAHREMVFDAARRVGAAVFLQPVVGLDHPGDVDFYTHIRCYQVFTSKFPPNMIMLGLSPFASRRAGPREALLQAIMRRNFGCTHFMVAEDHADPFARSNGEPTRLFYEKGAAQELVAQYAARTGIEMVPQQDYCFDEESGRYYPVQEAPSEAARVITSTELQQRMTGGETIPPWFVWPDMVTELQRAFPPRSKQGFTIFLTGLSGSGKSTIAKVLLVKFMELRERPVTLLDGDIVRKNLSSELSYSREHRNLNVTRIGFVASEITKNGGIAICAPIAPYEESRQANRALISRYGGYVEVHVSTPLEVCEQRDRKGLYAKARAGKIQGVTGITDPYIPPSQPELCIDTSTITPLEAAQEIILHLQQQGYLA</sequence>
<dbReference type="InterPro" id="IPR015947">
    <property type="entry name" value="PUA-like_sf"/>
</dbReference>
<dbReference type="InterPro" id="IPR050512">
    <property type="entry name" value="Sulf_AdTrans/APS_kinase"/>
</dbReference>
<keyword evidence="10" id="KW-1185">Reference proteome</keyword>
<dbReference type="Pfam" id="PF01747">
    <property type="entry name" value="ATP-sulfurylase"/>
    <property type="match status" value="1"/>
</dbReference>
<feature type="domain" description="ATP-sulfurylase PUA-like" evidence="8">
    <location>
        <begin position="10"/>
        <end position="158"/>
    </location>
</feature>
<dbReference type="InterPro" id="IPR014729">
    <property type="entry name" value="Rossmann-like_a/b/a_fold"/>
</dbReference>
<dbReference type="Proteomes" id="UP000830055">
    <property type="component" value="Chromosome"/>
</dbReference>
<dbReference type="EC" id="2.7.1.25" evidence="2"/>